<dbReference type="Proteomes" id="UP000281553">
    <property type="component" value="Unassembled WGS sequence"/>
</dbReference>
<evidence type="ECO:0000313" key="2">
    <source>
        <dbReference type="Proteomes" id="UP000281553"/>
    </source>
</evidence>
<sequence>MGGLRPEGSRAHGPTESALILADFNPGYLSPDIVDVHLSVPSSQLVFYGALLRQFIHVKASFFFPHLVTNLEGLAYTALSIIR</sequence>
<evidence type="ECO:0000313" key="1">
    <source>
        <dbReference type="EMBL" id="VDN16911.1"/>
    </source>
</evidence>
<keyword evidence="2" id="KW-1185">Reference proteome</keyword>
<dbReference type="EMBL" id="UYRU01067546">
    <property type="protein sequence ID" value="VDN16911.1"/>
    <property type="molecule type" value="Genomic_DNA"/>
</dbReference>
<organism evidence="1 2">
    <name type="scientific">Dibothriocephalus latus</name>
    <name type="common">Fish tapeworm</name>
    <name type="synonym">Diphyllobothrium latum</name>
    <dbReference type="NCBI Taxonomy" id="60516"/>
    <lineage>
        <taxon>Eukaryota</taxon>
        <taxon>Metazoa</taxon>
        <taxon>Spiralia</taxon>
        <taxon>Lophotrochozoa</taxon>
        <taxon>Platyhelminthes</taxon>
        <taxon>Cestoda</taxon>
        <taxon>Eucestoda</taxon>
        <taxon>Diphyllobothriidea</taxon>
        <taxon>Diphyllobothriidae</taxon>
        <taxon>Dibothriocephalus</taxon>
    </lineage>
</organism>
<name>A0A3P7MG62_DIBLA</name>
<gene>
    <name evidence="1" type="ORF">DILT_LOCUS12742</name>
</gene>
<protein>
    <submittedName>
        <fullName evidence="1">Uncharacterized protein</fullName>
    </submittedName>
</protein>
<reference evidence="1 2" key="1">
    <citation type="submission" date="2018-11" db="EMBL/GenBank/DDBJ databases">
        <authorList>
            <consortium name="Pathogen Informatics"/>
        </authorList>
    </citation>
    <scope>NUCLEOTIDE SEQUENCE [LARGE SCALE GENOMIC DNA]</scope>
</reference>
<proteinExistence type="predicted"/>
<dbReference type="AlphaFoldDB" id="A0A3P7MG62"/>
<accession>A0A3P7MG62</accession>